<reference evidence="1 2" key="1">
    <citation type="submission" date="2016-11" db="EMBL/GenBank/DDBJ databases">
        <authorList>
            <person name="Jaros S."/>
            <person name="Januszkiewicz K."/>
            <person name="Wedrychowicz H."/>
        </authorList>
    </citation>
    <scope>NUCLEOTIDE SEQUENCE [LARGE SCALE GENOMIC DNA]</scope>
    <source>
        <strain evidence="1 2">DSM 45627</strain>
    </source>
</reference>
<sequence length="93" mass="10331">MAVKHFMLFLDKNASMHGLEHDKIVRGTGDGGMAVFTIVDVRAPGEGFDKDITVHVKSSDAPHFDGAHPITRIEYGPRLTRADVTECHFLNKR</sequence>
<proteinExistence type="predicted"/>
<gene>
    <name evidence="1" type="ORF">SAMN05443575_3631</name>
</gene>
<evidence type="ECO:0000313" key="1">
    <source>
        <dbReference type="EMBL" id="SHH29087.1"/>
    </source>
</evidence>
<organism evidence="1 2">
    <name type="scientific">Jatrophihabitans endophyticus</name>
    <dbReference type="NCBI Taxonomy" id="1206085"/>
    <lineage>
        <taxon>Bacteria</taxon>
        <taxon>Bacillati</taxon>
        <taxon>Actinomycetota</taxon>
        <taxon>Actinomycetes</taxon>
        <taxon>Jatrophihabitantales</taxon>
        <taxon>Jatrophihabitantaceae</taxon>
        <taxon>Jatrophihabitans</taxon>
    </lineage>
</organism>
<evidence type="ECO:0000313" key="2">
    <source>
        <dbReference type="Proteomes" id="UP000186132"/>
    </source>
</evidence>
<dbReference type="AlphaFoldDB" id="A0A1M5RS32"/>
<accession>A0A1M5RS32</accession>
<dbReference type="Proteomes" id="UP000186132">
    <property type="component" value="Unassembled WGS sequence"/>
</dbReference>
<name>A0A1M5RS32_9ACTN</name>
<dbReference type="OrthoDB" id="9133259at2"/>
<dbReference type="EMBL" id="FQVU01000005">
    <property type="protein sequence ID" value="SHH29087.1"/>
    <property type="molecule type" value="Genomic_DNA"/>
</dbReference>
<protein>
    <submittedName>
        <fullName evidence="1">Uncharacterized protein</fullName>
    </submittedName>
</protein>
<dbReference type="RefSeq" id="WP_073391804.1">
    <property type="nucleotide sequence ID" value="NZ_FQVU01000005.1"/>
</dbReference>
<keyword evidence="2" id="KW-1185">Reference proteome</keyword>